<keyword evidence="4" id="KW-1185">Reference proteome</keyword>
<organism evidence="3 4">
    <name type="scientific">Parachaetomium inaequale</name>
    <dbReference type="NCBI Taxonomy" id="2588326"/>
    <lineage>
        <taxon>Eukaryota</taxon>
        <taxon>Fungi</taxon>
        <taxon>Dikarya</taxon>
        <taxon>Ascomycota</taxon>
        <taxon>Pezizomycotina</taxon>
        <taxon>Sordariomycetes</taxon>
        <taxon>Sordariomycetidae</taxon>
        <taxon>Sordariales</taxon>
        <taxon>Chaetomiaceae</taxon>
        <taxon>Parachaetomium</taxon>
    </lineage>
</organism>
<evidence type="ECO:0000313" key="4">
    <source>
        <dbReference type="Proteomes" id="UP001303115"/>
    </source>
</evidence>
<dbReference type="SUPFAM" id="SSF53474">
    <property type="entry name" value="alpha/beta-Hydrolases"/>
    <property type="match status" value="1"/>
</dbReference>
<dbReference type="EMBL" id="MU854423">
    <property type="protein sequence ID" value="KAK4038628.1"/>
    <property type="molecule type" value="Genomic_DNA"/>
</dbReference>
<accession>A0AAN6PD06</accession>
<dbReference type="AlphaFoldDB" id="A0AAN6PD06"/>
<gene>
    <name evidence="3" type="ORF">C8A01DRAFT_47768</name>
</gene>
<dbReference type="PANTHER" id="PTHR43433">
    <property type="entry name" value="HYDROLASE, ALPHA/BETA FOLD FAMILY PROTEIN"/>
    <property type="match status" value="1"/>
</dbReference>
<dbReference type="InterPro" id="IPR000073">
    <property type="entry name" value="AB_hydrolase_1"/>
</dbReference>
<feature type="region of interest" description="Disordered" evidence="1">
    <location>
        <begin position="1"/>
        <end position="21"/>
    </location>
</feature>
<name>A0AAN6PD06_9PEZI</name>
<dbReference type="PANTHER" id="PTHR43433:SF5">
    <property type="entry name" value="AB HYDROLASE-1 DOMAIN-CONTAINING PROTEIN"/>
    <property type="match status" value="1"/>
</dbReference>
<evidence type="ECO:0000313" key="3">
    <source>
        <dbReference type="EMBL" id="KAK4038628.1"/>
    </source>
</evidence>
<reference evidence="4" key="1">
    <citation type="journal article" date="2023" name="Mol. Phylogenet. Evol.">
        <title>Genome-scale phylogeny and comparative genomics of the fungal order Sordariales.</title>
        <authorList>
            <person name="Hensen N."/>
            <person name="Bonometti L."/>
            <person name="Westerberg I."/>
            <person name="Brannstrom I.O."/>
            <person name="Guillou S."/>
            <person name="Cros-Aarteil S."/>
            <person name="Calhoun S."/>
            <person name="Haridas S."/>
            <person name="Kuo A."/>
            <person name="Mondo S."/>
            <person name="Pangilinan J."/>
            <person name="Riley R."/>
            <person name="LaButti K."/>
            <person name="Andreopoulos B."/>
            <person name="Lipzen A."/>
            <person name="Chen C."/>
            <person name="Yan M."/>
            <person name="Daum C."/>
            <person name="Ng V."/>
            <person name="Clum A."/>
            <person name="Steindorff A."/>
            <person name="Ohm R.A."/>
            <person name="Martin F."/>
            <person name="Silar P."/>
            <person name="Natvig D.O."/>
            <person name="Lalanne C."/>
            <person name="Gautier V."/>
            <person name="Ament-Velasquez S.L."/>
            <person name="Kruys A."/>
            <person name="Hutchinson M.I."/>
            <person name="Powell A.J."/>
            <person name="Barry K."/>
            <person name="Miller A.N."/>
            <person name="Grigoriev I.V."/>
            <person name="Debuchy R."/>
            <person name="Gladieux P."/>
            <person name="Hiltunen Thoren M."/>
            <person name="Johannesson H."/>
        </authorList>
    </citation>
    <scope>NUCLEOTIDE SEQUENCE [LARGE SCALE GENOMIC DNA]</scope>
    <source>
        <strain evidence="4">CBS 284.82</strain>
    </source>
</reference>
<dbReference type="Gene3D" id="3.40.50.1820">
    <property type="entry name" value="alpha/beta hydrolase"/>
    <property type="match status" value="1"/>
</dbReference>
<dbReference type="InterPro" id="IPR029058">
    <property type="entry name" value="AB_hydrolase_fold"/>
</dbReference>
<evidence type="ECO:0000256" key="1">
    <source>
        <dbReference type="SAM" id="MobiDB-lite"/>
    </source>
</evidence>
<comment type="caution">
    <text evidence="3">The sequence shown here is derived from an EMBL/GenBank/DDBJ whole genome shotgun (WGS) entry which is preliminary data.</text>
</comment>
<feature type="domain" description="AB hydrolase-1" evidence="2">
    <location>
        <begin position="70"/>
        <end position="271"/>
    </location>
</feature>
<dbReference type="InterPro" id="IPR050471">
    <property type="entry name" value="AB_hydrolase"/>
</dbReference>
<sequence length="317" mass="34311">MSTAQTAPTLHAPTPSGTTTFAHRRLGTAPDTPLLILTHFRGVMDKLDPLLLNTLAQHRTLLLVDYAGSAADILTFLDLIGEKEVDVLGFSLGGMIAQLVALNVDPAKLRVRKLILAGTTPSAGEGVLRSGNADVLEVAGAEEVSVETFKTLFVLRNREGLAAAEQWWARVHERSAATSGEEPATWLSQGYRDGAVGLKAQAKQLGDWMTAEATRGEEGSFERFGGLDIPVLVVNGHDDYMVPTFNSFIMQQKLPNAQLIIYPNSSHGGIFQYASYFAQQVLAFPNAQLIIYPNSSHGGIFQYASYFAQQVLAFLSC</sequence>
<proteinExistence type="predicted"/>
<evidence type="ECO:0000259" key="2">
    <source>
        <dbReference type="Pfam" id="PF00561"/>
    </source>
</evidence>
<protein>
    <submittedName>
        <fullName evidence="3">Nadph2 dehydrogenase</fullName>
    </submittedName>
</protein>
<dbReference type="Pfam" id="PF00561">
    <property type="entry name" value="Abhydrolase_1"/>
    <property type="match status" value="1"/>
</dbReference>
<dbReference type="Proteomes" id="UP001303115">
    <property type="component" value="Unassembled WGS sequence"/>
</dbReference>